<proteinExistence type="predicted"/>
<keyword evidence="1" id="KW-1133">Transmembrane helix</keyword>
<dbReference type="AlphaFoldDB" id="A0A2I7N568"/>
<feature type="transmembrane region" description="Helical" evidence="1">
    <location>
        <begin position="338"/>
        <end position="364"/>
    </location>
</feature>
<keyword evidence="1" id="KW-0812">Transmembrane</keyword>
<feature type="transmembrane region" description="Helical" evidence="1">
    <location>
        <begin position="229"/>
        <end position="259"/>
    </location>
</feature>
<feature type="transmembrane region" description="Helical" evidence="1">
    <location>
        <begin position="409"/>
        <end position="428"/>
    </location>
</feature>
<evidence type="ECO:0000256" key="1">
    <source>
        <dbReference type="SAM" id="Phobius"/>
    </source>
</evidence>
<evidence type="ECO:0008006" key="4">
    <source>
        <dbReference type="Google" id="ProtNLM"/>
    </source>
</evidence>
<gene>
    <name evidence="2" type="ORF">CUN60_04675</name>
</gene>
<feature type="transmembrane region" description="Helical" evidence="1">
    <location>
        <begin position="78"/>
        <end position="97"/>
    </location>
</feature>
<feature type="transmembrane region" description="Helical" evidence="1">
    <location>
        <begin position="20"/>
        <end position="39"/>
    </location>
</feature>
<feature type="transmembrane region" description="Helical" evidence="1">
    <location>
        <begin position="109"/>
        <end position="126"/>
    </location>
</feature>
<feature type="transmembrane region" description="Helical" evidence="1">
    <location>
        <begin position="265"/>
        <end position="284"/>
    </location>
</feature>
<dbReference type="KEGG" id="nba:CUN60_04675"/>
<feature type="transmembrane region" description="Helical" evidence="1">
    <location>
        <begin position="186"/>
        <end position="208"/>
    </location>
</feature>
<dbReference type="Pfam" id="PF09852">
    <property type="entry name" value="DUF2079"/>
    <property type="match status" value="1"/>
</dbReference>
<protein>
    <recommendedName>
        <fullName evidence="4">DUF2079 domain-containing protein</fullName>
    </recommendedName>
</protein>
<dbReference type="Proteomes" id="UP000236655">
    <property type="component" value="Chromosome"/>
</dbReference>
<feature type="transmembrane region" description="Helical" evidence="1">
    <location>
        <begin position="159"/>
        <end position="180"/>
    </location>
</feature>
<feature type="transmembrane region" description="Helical" evidence="1">
    <location>
        <begin position="376"/>
        <end position="397"/>
    </location>
</feature>
<dbReference type="EMBL" id="CP024847">
    <property type="protein sequence ID" value="AUR51613.1"/>
    <property type="molecule type" value="Genomic_DNA"/>
</dbReference>
<keyword evidence="1" id="KW-0472">Membrane</keyword>
<evidence type="ECO:0000313" key="2">
    <source>
        <dbReference type="EMBL" id="AUR51613.1"/>
    </source>
</evidence>
<keyword evidence="3" id="KW-1185">Reference proteome</keyword>
<accession>A0A2I7N568</accession>
<sequence length="542" mass="62657">MKLSSILSRRLNLAGINQLVLVWAFLFVLPPIISYFCHLDLGFRDFQYVGATFTLIWTLWKLYPDPNTSIDIFSINKIFLKLFFLALIFSYTYSFIAKYYAFQLKADDIAIFQTMLNAMLAGNFGYSGAVGFYHFGTHQNYILLLVVPFYWLFHTTETLLIIGAVAIWGTALGIWFLAKLYKLNDFYAFLITISFASSPLAGVDCTFLPELFTPLFLVWMMVFYTKRTFLPFILIVIFALSTKEDAVLFVFGISLVMLYRKDFKFAIVAILASVMVFYINIAWVQPYFVHKSGMLMPTTLQFWSEYGSSKSEIVHNLLLNPKEILLRILNPASGVWRLYLPVLFLPLMIPEVFLASIVTIVMWATSNFDLQHAYKSYYGLNLNVMMFIGVIVLLSNNRLKVIMNKYSRNFYNIFLLFFLLCIIIFPLWGTGWQSFWSFDYSNVDEAKKLAVYMVNNYHDASICSSSTLYQYLSVTSLNMEFFPMSSSATTENLMNYFNRDCIYAITDLGDSYPFSPARIHQFISEKSCSEFAHGFYICLNKN</sequence>
<name>A0A2I7N568_9NEIS</name>
<dbReference type="InterPro" id="IPR018650">
    <property type="entry name" value="STSV1_Orf64"/>
</dbReference>
<reference evidence="3" key="1">
    <citation type="submission" date="2017-11" db="EMBL/GenBank/DDBJ databases">
        <authorList>
            <person name="Chan K.G."/>
            <person name="Lee L.S."/>
        </authorList>
    </citation>
    <scope>NUCLEOTIDE SEQUENCE [LARGE SCALE GENOMIC DNA]</scope>
    <source>
        <strain evidence="3">DSM 100970</strain>
    </source>
</reference>
<organism evidence="2 3">
    <name type="scientific">Aquella oligotrophica</name>
    <dbReference type="NCBI Taxonomy" id="2067065"/>
    <lineage>
        <taxon>Bacteria</taxon>
        <taxon>Pseudomonadati</taxon>
        <taxon>Pseudomonadota</taxon>
        <taxon>Betaproteobacteria</taxon>
        <taxon>Neisseriales</taxon>
        <taxon>Neisseriaceae</taxon>
        <taxon>Aquella</taxon>
    </lineage>
</organism>
<evidence type="ECO:0000313" key="3">
    <source>
        <dbReference type="Proteomes" id="UP000236655"/>
    </source>
</evidence>